<proteinExistence type="predicted"/>
<accession>A0A5C9A6P5</accession>
<dbReference type="Proteomes" id="UP000321039">
    <property type="component" value="Unassembled WGS sequence"/>
</dbReference>
<gene>
    <name evidence="1" type="ORF">FV139_02950</name>
</gene>
<dbReference type="EMBL" id="VRZA01000001">
    <property type="protein sequence ID" value="TXS96458.1"/>
    <property type="molecule type" value="Genomic_DNA"/>
</dbReference>
<keyword evidence="2" id="KW-1185">Reference proteome</keyword>
<dbReference type="AlphaFoldDB" id="A0A5C9A6P5"/>
<evidence type="ECO:0000313" key="2">
    <source>
        <dbReference type="Proteomes" id="UP000321039"/>
    </source>
</evidence>
<comment type="caution">
    <text evidence="1">The sequence shown here is derived from an EMBL/GenBank/DDBJ whole genome shotgun (WGS) entry which is preliminary data.</text>
</comment>
<organism evidence="1 2">
    <name type="scientific">Parahaliea maris</name>
    <dbReference type="NCBI Taxonomy" id="2716870"/>
    <lineage>
        <taxon>Bacteria</taxon>
        <taxon>Pseudomonadati</taxon>
        <taxon>Pseudomonadota</taxon>
        <taxon>Gammaproteobacteria</taxon>
        <taxon>Cellvibrionales</taxon>
        <taxon>Halieaceae</taxon>
        <taxon>Parahaliea</taxon>
    </lineage>
</organism>
<sequence length="50" mass="5533">MRAESIYGGSSEVKREIIAKAILDHHQTLDNSVFLVGAGYTKRFRGHCLG</sequence>
<reference evidence="1 2" key="1">
    <citation type="submission" date="2019-08" db="EMBL/GenBank/DDBJ databases">
        <title>Parahaliea maris sp. nov., isolated from the surface seawater.</title>
        <authorList>
            <person name="Liu Y."/>
        </authorList>
    </citation>
    <scope>NUCLEOTIDE SEQUENCE [LARGE SCALE GENOMIC DNA]</scope>
    <source>
        <strain evidence="1 2">HSLHS9</strain>
    </source>
</reference>
<evidence type="ECO:0000313" key="1">
    <source>
        <dbReference type="EMBL" id="TXS96458.1"/>
    </source>
</evidence>
<name>A0A5C9A6P5_9GAMM</name>
<protein>
    <submittedName>
        <fullName evidence="1">Uncharacterized protein</fullName>
    </submittedName>
</protein>